<feature type="transmembrane region" description="Helical" evidence="8">
    <location>
        <begin position="154"/>
        <end position="173"/>
    </location>
</feature>
<dbReference type="Pfam" id="PF01925">
    <property type="entry name" value="TauE"/>
    <property type="match status" value="1"/>
</dbReference>
<comment type="similarity">
    <text evidence="2 8">Belongs to the 4-toluene sulfonate uptake permease (TSUP) (TC 2.A.102) family.</text>
</comment>
<feature type="transmembrane region" description="Helical" evidence="8">
    <location>
        <begin position="116"/>
        <end position="142"/>
    </location>
</feature>
<feature type="transmembrane region" description="Helical" evidence="8">
    <location>
        <begin position="212"/>
        <end position="230"/>
    </location>
</feature>
<protein>
    <recommendedName>
        <fullName evidence="8">Probable membrane transporter protein</fullName>
    </recommendedName>
</protein>
<dbReference type="GO" id="GO:0005886">
    <property type="term" value="C:plasma membrane"/>
    <property type="evidence" value="ECO:0007669"/>
    <property type="project" value="UniProtKB-SubCell"/>
</dbReference>
<feature type="transmembrane region" description="Helical" evidence="8">
    <location>
        <begin position="62"/>
        <end position="82"/>
    </location>
</feature>
<comment type="subcellular location">
    <subcellularLocation>
        <location evidence="1 8">Cell membrane</location>
        <topology evidence="1 8">Multi-pass membrane protein</topology>
    </subcellularLocation>
</comment>
<proteinExistence type="inferred from homology"/>
<evidence type="ECO:0000256" key="5">
    <source>
        <dbReference type="ARBA" id="ARBA00022692"/>
    </source>
</evidence>
<keyword evidence="7 8" id="KW-0472">Membrane</keyword>
<reference evidence="10" key="1">
    <citation type="submission" date="2015-06" db="EMBL/GenBank/DDBJ databases">
        <authorList>
            <person name="Lim Y.L."/>
            <person name="Ee R."/>
            <person name="Yong D."/>
            <person name="How K.Y."/>
            <person name="Yin W.F."/>
            <person name="Chan K.G."/>
        </authorList>
    </citation>
    <scope>NUCLEOTIDE SEQUENCE [LARGE SCALE GENOMIC DNA]</scope>
    <source>
        <strain evidence="10">DSM 25325</strain>
    </source>
</reference>
<dbReference type="EMBL" id="CP011568">
    <property type="protein sequence ID" value="AKJ70591.1"/>
    <property type="molecule type" value="Genomic_DNA"/>
</dbReference>
<dbReference type="InterPro" id="IPR002781">
    <property type="entry name" value="TM_pro_TauE-like"/>
</dbReference>
<dbReference type="InterPro" id="IPR052017">
    <property type="entry name" value="TSUP"/>
</dbReference>
<dbReference type="Proteomes" id="UP000036700">
    <property type="component" value="Chromosome"/>
</dbReference>
<accession>A0A0G3F0R3</accession>
<evidence type="ECO:0000313" key="9">
    <source>
        <dbReference type="EMBL" id="AKJ70591.1"/>
    </source>
</evidence>
<feature type="transmembrane region" description="Helical" evidence="8">
    <location>
        <begin position="179"/>
        <end position="200"/>
    </location>
</feature>
<sequence length="234" mass="24380">MSLVVLVAAFVQGSVGVGFGLIVAPVIGLLAPQWLPVTVLILMLPLNAYVCWREHPELDRGGATWVTAGRVIGAFGGVWIITRISAHDLSLLIGVATILAALATIYAPAFTPGRKAFMTAGLITGVTETATGIGGPPLALVYQYHPGPALRSTIALCFAVGEVISLGLLSASGRVTAHLALQAITLIPAMVVGVMASRFARHRLDDRVMRSCVLGFALISGVLILIQTLFSGSM</sequence>
<dbReference type="PATRIC" id="fig|445709.3.peg.2987"/>
<dbReference type="STRING" id="445709.ABW99_14085"/>
<keyword evidence="5 8" id="KW-0812">Transmembrane</keyword>
<name>A0A0G3F0R3_9BURK</name>
<evidence type="ECO:0000256" key="4">
    <source>
        <dbReference type="ARBA" id="ARBA00022475"/>
    </source>
</evidence>
<evidence type="ECO:0000256" key="2">
    <source>
        <dbReference type="ARBA" id="ARBA00009142"/>
    </source>
</evidence>
<dbReference type="AlphaFoldDB" id="A0A0G3F0R3"/>
<keyword evidence="3" id="KW-0813">Transport</keyword>
<evidence type="ECO:0000256" key="6">
    <source>
        <dbReference type="ARBA" id="ARBA00022989"/>
    </source>
</evidence>
<evidence type="ECO:0000256" key="7">
    <source>
        <dbReference type="ARBA" id="ARBA00023136"/>
    </source>
</evidence>
<evidence type="ECO:0000313" key="10">
    <source>
        <dbReference type="Proteomes" id="UP000036700"/>
    </source>
</evidence>
<dbReference type="KEGG" id="ptx:ABW99_14085"/>
<evidence type="ECO:0000256" key="8">
    <source>
        <dbReference type="RuleBase" id="RU363041"/>
    </source>
</evidence>
<feature type="transmembrane region" description="Helical" evidence="8">
    <location>
        <begin position="34"/>
        <end position="50"/>
    </location>
</feature>
<feature type="transmembrane region" description="Helical" evidence="8">
    <location>
        <begin position="6"/>
        <end position="27"/>
    </location>
</feature>
<evidence type="ECO:0000256" key="3">
    <source>
        <dbReference type="ARBA" id="ARBA00022448"/>
    </source>
</evidence>
<keyword evidence="4 8" id="KW-1003">Cell membrane</keyword>
<dbReference type="PANTHER" id="PTHR30269">
    <property type="entry name" value="TRANSMEMBRANE PROTEIN YFCA"/>
    <property type="match status" value="1"/>
</dbReference>
<dbReference type="PANTHER" id="PTHR30269:SF37">
    <property type="entry name" value="MEMBRANE TRANSPORTER PROTEIN"/>
    <property type="match status" value="1"/>
</dbReference>
<dbReference type="OrthoDB" id="5472127at2"/>
<gene>
    <name evidence="9" type="ORF">ABW99_14085</name>
</gene>
<organism evidence="9 10">
    <name type="scientific">Pandoraea thiooxydans</name>
    <dbReference type="NCBI Taxonomy" id="445709"/>
    <lineage>
        <taxon>Bacteria</taxon>
        <taxon>Pseudomonadati</taxon>
        <taxon>Pseudomonadota</taxon>
        <taxon>Betaproteobacteria</taxon>
        <taxon>Burkholderiales</taxon>
        <taxon>Burkholderiaceae</taxon>
        <taxon>Pandoraea</taxon>
    </lineage>
</organism>
<keyword evidence="6 8" id="KW-1133">Transmembrane helix</keyword>
<keyword evidence="10" id="KW-1185">Reference proteome</keyword>
<evidence type="ECO:0000256" key="1">
    <source>
        <dbReference type="ARBA" id="ARBA00004651"/>
    </source>
</evidence>
<feature type="transmembrane region" description="Helical" evidence="8">
    <location>
        <begin position="89"/>
        <end position="110"/>
    </location>
</feature>